<dbReference type="AlphaFoldDB" id="A0A1M8AB55"/>
<dbReference type="InterPro" id="IPR039557">
    <property type="entry name" value="AHAS_ACT"/>
</dbReference>
<dbReference type="GO" id="GO:1990610">
    <property type="term" value="F:acetolactate synthase regulator activity"/>
    <property type="evidence" value="ECO:0007669"/>
    <property type="project" value="InterPro"/>
</dbReference>
<dbReference type="GO" id="GO:0009099">
    <property type="term" value="P:L-valine biosynthetic process"/>
    <property type="evidence" value="ECO:0007669"/>
    <property type="project" value="UniProtKB-UniPathway"/>
</dbReference>
<dbReference type="InterPro" id="IPR045865">
    <property type="entry name" value="ACT-like_dom_sf"/>
</dbReference>
<feature type="domain" description="ACT" evidence="7">
    <location>
        <begin position="94"/>
        <end position="171"/>
    </location>
</feature>
<proteinExistence type="inferred from homology"/>
<reference evidence="9" key="1">
    <citation type="journal article" date="2017" name="Nucleic Acids Res.">
        <title>Proteogenomics produces comprehensive and highly accurate protein-coding gene annotation in a complete genome assembly of Malassezia sympodialis.</title>
        <authorList>
            <person name="Zhu Y."/>
            <person name="Engstroem P.G."/>
            <person name="Tellgren-Roth C."/>
            <person name="Baudo C.D."/>
            <person name="Kennell J.C."/>
            <person name="Sun S."/>
            <person name="Billmyre R.B."/>
            <person name="Schroeder M.S."/>
            <person name="Andersson A."/>
            <person name="Holm T."/>
            <person name="Sigurgeirsson B."/>
            <person name="Wu G."/>
            <person name="Sankaranarayanan S.R."/>
            <person name="Siddharthan R."/>
            <person name="Sanyal K."/>
            <person name="Lundeberg J."/>
            <person name="Nystedt B."/>
            <person name="Boekhout T."/>
            <person name="Dawson T.L. Jr."/>
            <person name="Heitman J."/>
            <person name="Scheynius A."/>
            <person name="Lehtioe J."/>
        </authorList>
    </citation>
    <scope>NUCLEOTIDE SEQUENCE [LARGE SCALE GENOMIC DNA]</scope>
    <source>
        <strain evidence="9">ATCC 42132</strain>
    </source>
</reference>
<evidence type="ECO:0000259" key="7">
    <source>
        <dbReference type="PROSITE" id="PS51671"/>
    </source>
</evidence>
<keyword evidence="9" id="KW-1185">Reference proteome</keyword>
<dbReference type="SUPFAM" id="SSF55021">
    <property type="entry name" value="ACT-like"/>
    <property type="match status" value="2"/>
</dbReference>
<comment type="similarity">
    <text evidence="3">Belongs to the acetolactate synthase small subunit family.</text>
</comment>
<dbReference type="GO" id="GO:0005948">
    <property type="term" value="C:acetolactate synthase complex"/>
    <property type="evidence" value="ECO:0007669"/>
    <property type="project" value="TreeGrafter"/>
</dbReference>
<evidence type="ECO:0000256" key="3">
    <source>
        <dbReference type="ARBA" id="ARBA00006341"/>
    </source>
</evidence>
<dbReference type="InterPro" id="IPR054480">
    <property type="entry name" value="AHAS_small-like_ACT"/>
</dbReference>
<name>A0A1M8AB55_MALS4</name>
<dbReference type="Pfam" id="PF22629">
    <property type="entry name" value="ACT_AHAS_ss"/>
    <property type="match status" value="1"/>
</dbReference>
<dbReference type="STRING" id="1230383.A0A1M8AB55"/>
<dbReference type="UniPathway" id="UPA00049">
    <property type="reaction ID" value="UER00059"/>
</dbReference>
<dbReference type="OMA" id="CARSGMM"/>
<dbReference type="Pfam" id="PF10369">
    <property type="entry name" value="ALS_ss_C"/>
    <property type="match status" value="1"/>
</dbReference>
<feature type="region of interest" description="Disordered" evidence="6">
    <location>
        <begin position="31"/>
        <end position="53"/>
    </location>
</feature>
<dbReference type="Gene3D" id="3.30.70.1150">
    <property type="entry name" value="ACT-like. Chain A, domain 2"/>
    <property type="match status" value="1"/>
</dbReference>
<evidence type="ECO:0000256" key="6">
    <source>
        <dbReference type="SAM" id="MobiDB-lite"/>
    </source>
</evidence>
<evidence type="ECO:0000256" key="5">
    <source>
        <dbReference type="ARBA" id="ARBA00023304"/>
    </source>
</evidence>
<dbReference type="PANTHER" id="PTHR31242">
    <property type="entry name" value="ACETOLACTATE SYNTHASE SMALL SUBUNIT, MITOCHONDRIAL"/>
    <property type="match status" value="1"/>
</dbReference>
<sequence>MMLGSSLPTMWRAAACGRVGARELLVAPRHYSSSSHNQERLSSTSALDHKLSHRHGKLPPLPAMDRPIMEAGYAVSNILYNTPPPSTQPFRRHILNMFVQDEPGVLARVSGCLAARGVNIDSLVVCATDVPDLSRMCIVLRGQKGTIEQVRRQLEDLVPVWAVVDYSETKVIEREIMLVKVSTLGPEYFEAENLSMSNNAEQEVDYAVAEAEGKAPVPKPNLTATEALTLKNENFRSIKSLAEQFDGRIVDVSDSCVIVQLCAKSSRLDSFFKLIRPFGILELSRSGTMVLPRTPIKSEWKSLSDREEIETQVASMDASLLPPG</sequence>
<dbReference type="InterPro" id="IPR002912">
    <property type="entry name" value="ACT_dom"/>
</dbReference>
<comment type="pathway">
    <text evidence="2">Amino-acid biosynthesis; L-valine biosynthesis; L-valine from pyruvate: step 1/4.</text>
</comment>
<gene>
    <name evidence="8" type="primary">ILV6</name>
    <name evidence="8" type="ORF">MSYG_4056</name>
</gene>
<evidence type="ECO:0000256" key="2">
    <source>
        <dbReference type="ARBA" id="ARBA00005025"/>
    </source>
</evidence>
<organism evidence="8 9">
    <name type="scientific">Malassezia sympodialis (strain ATCC 42132)</name>
    <name type="common">Atopic eczema-associated yeast</name>
    <dbReference type="NCBI Taxonomy" id="1230383"/>
    <lineage>
        <taxon>Eukaryota</taxon>
        <taxon>Fungi</taxon>
        <taxon>Dikarya</taxon>
        <taxon>Basidiomycota</taxon>
        <taxon>Ustilaginomycotina</taxon>
        <taxon>Malasseziomycetes</taxon>
        <taxon>Malasseziales</taxon>
        <taxon>Malasseziaceae</taxon>
        <taxon>Malassezia</taxon>
    </lineage>
</organism>
<comment type="pathway">
    <text evidence="1">Amino-acid biosynthesis; L-isoleucine biosynthesis; L-isoleucine from 2-oxobutanoate: step 1/4.</text>
</comment>
<dbReference type="OrthoDB" id="2013116at2759"/>
<evidence type="ECO:0000256" key="1">
    <source>
        <dbReference type="ARBA" id="ARBA00004974"/>
    </source>
</evidence>
<keyword evidence="4" id="KW-0028">Amino-acid biosynthesis</keyword>
<dbReference type="VEuPathDB" id="FungiDB:MSYG_4056"/>
<feature type="compositionally biased region" description="Polar residues" evidence="6">
    <location>
        <begin position="31"/>
        <end position="46"/>
    </location>
</feature>
<evidence type="ECO:0000313" key="8">
    <source>
        <dbReference type="EMBL" id="SHO79706.1"/>
    </source>
</evidence>
<dbReference type="PANTHER" id="PTHR31242:SF2">
    <property type="entry name" value="ACETOLACTATE SYNTHASE SMALL SUBUNIT, MITOCHONDRIAL"/>
    <property type="match status" value="1"/>
</dbReference>
<dbReference type="InterPro" id="IPR027271">
    <property type="entry name" value="Acetolactate_synth/TF_NikR_C"/>
</dbReference>
<dbReference type="EMBL" id="LT671827">
    <property type="protein sequence ID" value="SHO79706.1"/>
    <property type="molecule type" value="Genomic_DNA"/>
</dbReference>
<dbReference type="InterPro" id="IPR019455">
    <property type="entry name" value="Acetolactate_synth_ssu_C"/>
</dbReference>
<dbReference type="InterPro" id="IPR004789">
    <property type="entry name" value="Acetalactate_synth_ssu"/>
</dbReference>
<dbReference type="Gene3D" id="3.30.70.260">
    <property type="match status" value="1"/>
</dbReference>
<keyword evidence="5" id="KW-0100">Branched-chain amino acid biosynthesis</keyword>
<dbReference type="NCBIfam" id="TIGR00119">
    <property type="entry name" value="acolac_sm"/>
    <property type="match status" value="1"/>
</dbReference>
<dbReference type="GO" id="GO:0042645">
    <property type="term" value="C:mitochondrial nucleoid"/>
    <property type="evidence" value="ECO:0007669"/>
    <property type="project" value="TreeGrafter"/>
</dbReference>
<dbReference type="UniPathway" id="UPA00047">
    <property type="reaction ID" value="UER00055"/>
</dbReference>
<protein>
    <submittedName>
        <fullName evidence="8">Regulatory subunit of acetolactate synthase</fullName>
    </submittedName>
</protein>
<evidence type="ECO:0000256" key="4">
    <source>
        <dbReference type="ARBA" id="ARBA00022605"/>
    </source>
</evidence>
<dbReference type="CDD" id="cd04878">
    <property type="entry name" value="ACT_AHAS"/>
    <property type="match status" value="1"/>
</dbReference>
<accession>A0A1M8AB55</accession>
<dbReference type="GO" id="GO:0009097">
    <property type="term" value="P:isoleucine biosynthetic process"/>
    <property type="evidence" value="ECO:0007669"/>
    <property type="project" value="UniProtKB-UniPathway"/>
</dbReference>
<dbReference type="FunFam" id="3.30.70.260:FF:000001">
    <property type="entry name" value="Acetolactate synthase, small subunit"/>
    <property type="match status" value="1"/>
</dbReference>
<evidence type="ECO:0000313" key="9">
    <source>
        <dbReference type="Proteomes" id="UP000186303"/>
    </source>
</evidence>
<dbReference type="Proteomes" id="UP000186303">
    <property type="component" value="Chromosome 7"/>
</dbReference>
<dbReference type="PROSITE" id="PS51671">
    <property type="entry name" value="ACT"/>
    <property type="match status" value="1"/>
</dbReference>
<dbReference type="InterPro" id="IPR053050">
    <property type="entry name" value="ALS_regulatory_subunit"/>
</dbReference>